<keyword evidence="6" id="KW-0333">Golgi apparatus</keyword>
<keyword evidence="9" id="KW-1185">Reference proteome</keyword>
<organism evidence="8 9">
    <name type="scientific">Clunio marinus</name>
    <dbReference type="NCBI Taxonomy" id="568069"/>
    <lineage>
        <taxon>Eukaryota</taxon>
        <taxon>Metazoa</taxon>
        <taxon>Ecdysozoa</taxon>
        <taxon>Arthropoda</taxon>
        <taxon>Hexapoda</taxon>
        <taxon>Insecta</taxon>
        <taxon>Pterygota</taxon>
        <taxon>Neoptera</taxon>
        <taxon>Endopterygota</taxon>
        <taxon>Diptera</taxon>
        <taxon>Nematocera</taxon>
        <taxon>Chironomoidea</taxon>
        <taxon>Chironomidae</taxon>
        <taxon>Clunio</taxon>
    </lineage>
</organism>
<keyword evidence="5" id="KW-0963">Cytoplasm</keyword>
<sequence>MSFEGFSQNEINRIAGAKTKKHDVKLARKVPCHTKLKQVNDKEDHKYMNGDDTISNSENGKECVVKEQQVDENIIDISTASNLPAIDGTTIPVTKVPPVKILTPDVISQEAQLNRIQDFEINRKLMEEQNKIKRNILHEAISKHTEKTKAEAKKLNEIKVALDQLDSELATDVLILRKQIETATLHFNNTEKTYNVIEKNFLKAKQELYQAHEKKEMLTEHLYTIIAHNEDRKAKKLSELMEKVGLSLDDTKT</sequence>
<dbReference type="GO" id="GO:0005794">
    <property type="term" value="C:Golgi apparatus"/>
    <property type="evidence" value="ECO:0007669"/>
    <property type="project" value="UniProtKB-SubCell"/>
</dbReference>
<comment type="subcellular location">
    <subcellularLocation>
        <location evidence="1">Cytoplasm</location>
    </subcellularLocation>
    <subcellularLocation>
        <location evidence="2">Golgi apparatus</location>
    </subcellularLocation>
</comment>
<evidence type="ECO:0000256" key="4">
    <source>
        <dbReference type="ARBA" id="ARBA00014130"/>
    </source>
</evidence>
<dbReference type="GO" id="GO:1905515">
    <property type="term" value="P:non-motile cilium assembly"/>
    <property type="evidence" value="ECO:0007669"/>
    <property type="project" value="TreeGrafter"/>
</dbReference>
<proteinExistence type="inferred from homology"/>
<dbReference type="InterPro" id="IPR007033">
    <property type="entry name" value="GORAB"/>
</dbReference>
<dbReference type="Proteomes" id="UP000183832">
    <property type="component" value="Unassembled WGS sequence"/>
</dbReference>
<evidence type="ECO:0000313" key="9">
    <source>
        <dbReference type="Proteomes" id="UP000183832"/>
    </source>
</evidence>
<name>A0A1J1IJ63_9DIPT</name>
<evidence type="ECO:0000256" key="6">
    <source>
        <dbReference type="ARBA" id="ARBA00023034"/>
    </source>
</evidence>
<evidence type="ECO:0000256" key="3">
    <source>
        <dbReference type="ARBA" id="ARBA00005599"/>
    </source>
</evidence>
<dbReference type="PANTHER" id="PTHR21470">
    <property type="entry name" value="RAB6-INTERACTING PROTEIN GORAB"/>
    <property type="match status" value="1"/>
</dbReference>
<protein>
    <recommendedName>
        <fullName evidence="4">RAB6-interacting golgin</fullName>
    </recommendedName>
</protein>
<dbReference type="PANTHER" id="PTHR21470:SF2">
    <property type="entry name" value="RAB6-INTERACTING GOLGIN"/>
    <property type="match status" value="1"/>
</dbReference>
<keyword evidence="7" id="KW-0175">Coiled coil</keyword>
<gene>
    <name evidence="8" type="ORF">CLUMA_CG013550</name>
</gene>
<comment type="similarity">
    <text evidence="3">Belongs to the GORAB family.</text>
</comment>
<reference evidence="8 9" key="1">
    <citation type="submission" date="2015-04" db="EMBL/GenBank/DDBJ databases">
        <authorList>
            <person name="Syromyatnikov M.Y."/>
            <person name="Popov V.N."/>
        </authorList>
    </citation>
    <scope>NUCLEOTIDE SEQUENCE [LARGE SCALE GENOMIC DNA]</scope>
</reference>
<evidence type="ECO:0000313" key="8">
    <source>
        <dbReference type="EMBL" id="CRL00277.1"/>
    </source>
</evidence>
<evidence type="ECO:0000256" key="5">
    <source>
        <dbReference type="ARBA" id="ARBA00022490"/>
    </source>
</evidence>
<dbReference type="AlphaFoldDB" id="A0A1J1IJ63"/>
<accession>A0A1J1IJ63</accession>
<dbReference type="OrthoDB" id="9909311at2759"/>
<evidence type="ECO:0000256" key="1">
    <source>
        <dbReference type="ARBA" id="ARBA00004496"/>
    </source>
</evidence>
<evidence type="ECO:0000256" key="2">
    <source>
        <dbReference type="ARBA" id="ARBA00004555"/>
    </source>
</evidence>
<dbReference type="EMBL" id="CVRI01000054">
    <property type="protein sequence ID" value="CRL00277.1"/>
    <property type="molecule type" value="Genomic_DNA"/>
</dbReference>
<evidence type="ECO:0000256" key="7">
    <source>
        <dbReference type="ARBA" id="ARBA00023054"/>
    </source>
</evidence>